<reference evidence="12 13" key="1">
    <citation type="journal article" date="2023" name="Int. J. Syst. Evol. Microbiol.">
        <title>Streptococcus sciuri sp. nov., Staphylococcus marylandisciuri sp. nov. and Staphylococcus americanisciuri sp. nov., isolated from faeces of eastern grey squirrel (Sciurus carolinensis).</title>
        <authorList>
            <person name="Volokhov D.V."/>
            <person name="Zagorodnyaya T.A."/>
            <person name="Furtak V.A."/>
            <person name="Nattanmai G."/>
            <person name="Randall L."/>
            <person name="Jose S."/>
            <person name="Gao Y."/>
            <person name="Eisenberg T."/>
            <person name="Delmonte P."/>
            <person name="Blom J."/>
            <person name="Mitchell K.K."/>
        </authorList>
    </citation>
    <scope>NUCLEOTIDE SEQUENCE [LARGE SCALE GENOMIC DNA]</scope>
    <source>
        <strain evidence="12 13">GRT3</strain>
    </source>
</reference>
<dbReference type="NCBIfam" id="NF006830">
    <property type="entry name" value="PRK09355.1"/>
    <property type="match status" value="1"/>
</dbReference>
<evidence type="ECO:0000256" key="4">
    <source>
        <dbReference type="ARBA" id="ARBA00022679"/>
    </source>
</evidence>
<comment type="caution">
    <text evidence="12">The sequence shown here is derived from an EMBL/GenBank/DDBJ whole genome shotgun (WGS) entry which is preliminary data.</text>
</comment>
<dbReference type="Pfam" id="PF02110">
    <property type="entry name" value="HK"/>
    <property type="match status" value="1"/>
</dbReference>
<feature type="binding site" evidence="11">
    <location>
        <position position="39"/>
    </location>
    <ligand>
        <name>substrate</name>
    </ligand>
</feature>
<evidence type="ECO:0000256" key="7">
    <source>
        <dbReference type="ARBA" id="ARBA00022777"/>
    </source>
</evidence>
<comment type="similarity">
    <text evidence="11">Belongs to the Thz kinase family.</text>
</comment>
<keyword evidence="8 11" id="KW-0067">ATP-binding</keyword>
<comment type="cofactor">
    <cofactor evidence="2 11">
        <name>Mg(2+)</name>
        <dbReference type="ChEBI" id="CHEBI:18420"/>
    </cofactor>
</comment>
<evidence type="ECO:0000256" key="9">
    <source>
        <dbReference type="ARBA" id="ARBA00022842"/>
    </source>
</evidence>
<protein>
    <recommendedName>
        <fullName evidence="11">Hydroxyethylthiazole kinase</fullName>
        <ecNumber evidence="11">2.7.1.50</ecNumber>
    </recommendedName>
    <alternativeName>
        <fullName evidence="11">4-methyl-5-beta-hydroxyethylthiazole kinase</fullName>
        <shortName evidence="11">TH kinase</shortName>
        <shortName evidence="11">Thz kinase</shortName>
    </alternativeName>
</protein>
<dbReference type="InterPro" id="IPR029056">
    <property type="entry name" value="Ribokinase-like"/>
</dbReference>
<evidence type="ECO:0000256" key="5">
    <source>
        <dbReference type="ARBA" id="ARBA00022723"/>
    </source>
</evidence>
<dbReference type="Gene3D" id="3.40.1190.20">
    <property type="match status" value="1"/>
</dbReference>
<dbReference type="InterPro" id="IPR000417">
    <property type="entry name" value="Hyethyz_kinase"/>
</dbReference>
<feature type="binding site" evidence="11">
    <location>
        <position position="115"/>
    </location>
    <ligand>
        <name>ATP</name>
        <dbReference type="ChEBI" id="CHEBI:30616"/>
    </ligand>
</feature>
<dbReference type="PRINTS" id="PR01099">
    <property type="entry name" value="HYETHTZKNASE"/>
</dbReference>
<dbReference type="PIRSF" id="PIRSF000513">
    <property type="entry name" value="Thz_kinase"/>
    <property type="match status" value="1"/>
</dbReference>
<sequence>MDYLATVRELQPLVICYTNDVVKNFTANGLLSLGASPAMSEAPEEAADFFKVAQALLINIGTLTNQRGEDMLKIAAEANKQGVPIVFDPVAVGASQYRKDFCRRFLEEIQVTVIKGNASEILALVDDAATMKGTDSSVEGIPIDIATRAHHKYNAAVVMTGKTDIIVQDGKGVALDNGTPILTKVTGTGCLLGAVVASFLLKDTHPTVNKLAAAVSYYTISAERATSSASGDLPGTFATVFLDELNQTTTTCYQQEIKKREVKTHDI</sequence>
<proteinExistence type="inferred from homology"/>
<accession>A0ABT2F3J9</accession>
<dbReference type="CDD" id="cd01170">
    <property type="entry name" value="THZ_kinase"/>
    <property type="match status" value="1"/>
</dbReference>
<keyword evidence="10 11" id="KW-0784">Thiamine biosynthesis</keyword>
<name>A0ABT2F3J9_9STAP</name>
<evidence type="ECO:0000256" key="11">
    <source>
        <dbReference type="HAMAP-Rule" id="MF_00228"/>
    </source>
</evidence>
<keyword evidence="9 11" id="KW-0460">Magnesium</keyword>
<evidence type="ECO:0000256" key="6">
    <source>
        <dbReference type="ARBA" id="ARBA00022741"/>
    </source>
</evidence>
<evidence type="ECO:0000256" key="2">
    <source>
        <dbReference type="ARBA" id="ARBA00001946"/>
    </source>
</evidence>
<feature type="binding site" evidence="11">
    <location>
        <position position="160"/>
    </location>
    <ligand>
        <name>ATP</name>
        <dbReference type="ChEBI" id="CHEBI:30616"/>
    </ligand>
</feature>
<comment type="pathway">
    <text evidence="3 11">Cofactor biosynthesis; thiamine diphosphate biosynthesis; 4-methyl-5-(2-phosphoethyl)-thiazole from 5-(2-hydroxyethyl)-4-methylthiazole: step 1/1.</text>
</comment>
<dbReference type="EC" id="2.7.1.50" evidence="11"/>
<dbReference type="GO" id="GO:0004417">
    <property type="term" value="F:hydroxyethylthiazole kinase activity"/>
    <property type="evidence" value="ECO:0007669"/>
    <property type="project" value="UniProtKB-EC"/>
</dbReference>
<keyword evidence="4 11" id="KW-0808">Transferase</keyword>
<comment type="function">
    <text evidence="11">Catalyzes the phosphorylation of the hydroxyl group of 4-methyl-5-beta-hydroxyethylthiazole (THZ).</text>
</comment>
<dbReference type="HAMAP" id="MF_00228">
    <property type="entry name" value="Thz_kinase"/>
    <property type="match status" value="1"/>
</dbReference>
<feature type="binding site" evidence="11">
    <location>
        <position position="187"/>
    </location>
    <ligand>
        <name>substrate</name>
    </ligand>
</feature>
<keyword evidence="13" id="KW-1185">Reference proteome</keyword>
<keyword evidence="7 11" id="KW-0418">Kinase</keyword>
<evidence type="ECO:0000256" key="3">
    <source>
        <dbReference type="ARBA" id="ARBA00004868"/>
    </source>
</evidence>
<keyword evidence="5 11" id="KW-0479">Metal-binding</keyword>
<evidence type="ECO:0000256" key="1">
    <source>
        <dbReference type="ARBA" id="ARBA00001771"/>
    </source>
</evidence>
<organism evidence="12 13">
    <name type="scientific">Staphylococcus americanisciuri</name>
    <dbReference type="NCBI Taxonomy" id="2973940"/>
    <lineage>
        <taxon>Bacteria</taxon>
        <taxon>Bacillati</taxon>
        <taxon>Bacillota</taxon>
        <taxon>Bacilli</taxon>
        <taxon>Bacillales</taxon>
        <taxon>Staphylococcaceae</taxon>
        <taxon>Staphylococcus</taxon>
    </lineage>
</organism>
<dbReference type="EMBL" id="JANUXY010000009">
    <property type="protein sequence ID" value="MCS4487044.1"/>
    <property type="molecule type" value="Genomic_DNA"/>
</dbReference>
<gene>
    <name evidence="11 12" type="primary">thiM</name>
    <name evidence="12" type="ORF">NXS11_09085</name>
</gene>
<evidence type="ECO:0000256" key="10">
    <source>
        <dbReference type="ARBA" id="ARBA00022977"/>
    </source>
</evidence>
<evidence type="ECO:0000313" key="13">
    <source>
        <dbReference type="Proteomes" id="UP001205609"/>
    </source>
</evidence>
<dbReference type="Proteomes" id="UP001205609">
    <property type="component" value="Unassembled WGS sequence"/>
</dbReference>
<keyword evidence="6 11" id="KW-0547">Nucleotide-binding</keyword>
<evidence type="ECO:0000256" key="8">
    <source>
        <dbReference type="ARBA" id="ARBA00022840"/>
    </source>
</evidence>
<dbReference type="RefSeq" id="WP_259200680.1">
    <property type="nucleotide sequence ID" value="NZ_JANUXY010000009.1"/>
</dbReference>
<comment type="catalytic activity">
    <reaction evidence="1 11">
        <text>5-(2-hydroxyethyl)-4-methylthiazole + ATP = 4-methyl-5-(2-phosphooxyethyl)-thiazole + ADP + H(+)</text>
        <dbReference type="Rhea" id="RHEA:24212"/>
        <dbReference type="ChEBI" id="CHEBI:15378"/>
        <dbReference type="ChEBI" id="CHEBI:17957"/>
        <dbReference type="ChEBI" id="CHEBI:30616"/>
        <dbReference type="ChEBI" id="CHEBI:58296"/>
        <dbReference type="ChEBI" id="CHEBI:456216"/>
        <dbReference type="EC" id="2.7.1.50"/>
    </reaction>
</comment>
<dbReference type="SUPFAM" id="SSF53613">
    <property type="entry name" value="Ribokinase-like"/>
    <property type="match status" value="1"/>
</dbReference>
<evidence type="ECO:0000313" key="12">
    <source>
        <dbReference type="EMBL" id="MCS4487044.1"/>
    </source>
</evidence>